<reference evidence="4 5" key="1">
    <citation type="journal article" date="2015" name="Fungal Genet. Biol.">
        <title>Evolution of novel wood decay mechanisms in Agaricales revealed by the genome sequences of Fistulina hepatica and Cylindrobasidium torrendii.</title>
        <authorList>
            <person name="Floudas D."/>
            <person name="Held B.W."/>
            <person name="Riley R."/>
            <person name="Nagy L.G."/>
            <person name="Koehler G."/>
            <person name="Ransdell A.S."/>
            <person name="Younus H."/>
            <person name="Chow J."/>
            <person name="Chiniquy J."/>
            <person name="Lipzen A."/>
            <person name="Tritt A."/>
            <person name="Sun H."/>
            <person name="Haridas S."/>
            <person name="LaButti K."/>
            <person name="Ohm R.A."/>
            <person name="Kues U."/>
            <person name="Blanchette R.A."/>
            <person name="Grigoriev I.V."/>
            <person name="Minto R.E."/>
            <person name="Hibbett D.S."/>
        </authorList>
    </citation>
    <scope>NUCLEOTIDE SEQUENCE [LARGE SCALE GENOMIC DNA]</scope>
    <source>
        <strain evidence="4 5">ATCC 64428</strain>
    </source>
</reference>
<evidence type="ECO:0000313" key="4">
    <source>
        <dbReference type="EMBL" id="KIY46316.1"/>
    </source>
</evidence>
<accession>A0A0D7A8T3</accession>
<evidence type="ECO:0000313" key="5">
    <source>
        <dbReference type="Proteomes" id="UP000054144"/>
    </source>
</evidence>
<dbReference type="InterPro" id="IPR008555">
    <property type="entry name" value="SIKE"/>
</dbReference>
<dbReference type="Proteomes" id="UP000054144">
    <property type="component" value="Unassembled WGS sequence"/>
</dbReference>
<dbReference type="EMBL" id="KN882035">
    <property type="protein sequence ID" value="KIY46316.1"/>
    <property type="molecule type" value="Genomic_DNA"/>
</dbReference>
<protein>
    <submittedName>
        <fullName evidence="4">Uncharacterized protein</fullName>
    </submittedName>
</protein>
<evidence type="ECO:0000256" key="1">
    <source>
        <dbReference type="ARBA" id="ARBA00005537"/>
    </source>
</evidence>
<feature type="non-terminal residue" evidence="4">
    <location>
        <position position="236"/>
    </location>
</feature>
<organism evidence="4 5">
    <name type="scientific">Fistulina hepatica ATCC 64428</name>
    <dbReference type="NCBI Taxonomy" id="1128425"/>
    <lineage>
        <taxon>Eukaryota</taxon>
        <taxon>Fungi</taxon>
        <taxon>Dikarya</taxon>
        <taxon>Basidiomycota</taxon>
        <taxon>Agaricomycotina</taxon>
        <taxon>Agaricomycetes</taxon>
        <taxon>Agaricomycetidae</taxon>
        <taxon>Agaricales</taxon>
        <taxon>Fistulinaceae</taxon>
        <taxon>Fistulina</taxon>
    </lineage>
</organism>
<keyword evidence="5" id="KW-1185">Reference proteome</keyword>
<dbReference type="Pfam" id="PF05769">
    <property type="entry name" value="SIKE"/>
    <property type="match status" value="1"/>
</dbReference>
<dbReference type="AlphaFoldDB" id="A0A0D7A8T3"/>
<proteinExistence type="inferred from homology"/>
<dbReference type="PANTHER" id="PTHR39472">
    <property type="entry name" value="EXPRESSED PROTEIN"/>
    <property type="match status" value="1"/>
</dbReference>
<sequence length="236" mass="26646">MENELHRIWQMVHELSEQLVLNQKLAATLQSQTKALQTEAEGIKSEFALRRVNVDISKETFESELERTNAQIIIENQALQHENRQLSMLLKEFESSLQTIMTKFRNHTLAAQQHELTLTRHYESLILARETPALGIDPSTAANNACSLQRLVANLRNLVRALSGEEPTADDPSSSSTSDFYSIIESILSLPATSDWATEREAEIARLTEENAHFRRLLSIDPETMDSVGVSVDMSR</sequence>
<evidence type="ECO:0000256" key="2">
    <source>
        <dbReference type="ARBA" id="ARBA00023054"/>
    </source>
</evidence>
<dbReference type="OrthoDB" id="21214at2759"/>
<feature type="coiled-coil region" evidence="3">
    <location>
        <begin position="26"/>
        <end position="96"/>
    </location>
</feature>
<dbReference type="PANTHER" id="PTHR39472:SF1">
    <property type="entry name" value="EXPRESSED PROTEIN"/>
    <property type="match status" value="1"/>
</dbReference>
<gene>
    <name evidence="4" type="ORF">FISHEDRAFT_12364</name>
</gene>
<name>A0A0D7A8T3_9AGAR</name>
<evidence type="ECO:0000256" key="3">
    <source>
        <dbReference type="SAM" id="Coils"/>
    </source>
</evidence>
<comment type="similarity">
    <text evidence="1">Belongs to the SIKE family.</text>
</comment>
<keyword evidence="2 3" id="KW-0175">Coiled coil</keyword>